<dbReference type="PANTHER" id="PTHR35010">
    <property type="entry name" value="BLL4672 PROTEIN-RELATED"/>
    <property type="match status" value="1"/>
</dbReference>
<dbReference type="Proteomes" id="UP000630097">
    <property type="component" value="Unassembled WGS sequence"/>
</dbReference>
<accession>A0A8J3PSL6</accession>
<protein>
    <submittedName>
        <fullName evidence="2">Transcriptional regulator</fullName>
    </submittedName>
</protein>
<dbReference type="Gene3D" id="3.30.450.180">
    <property type="match status" value="1"/>
</dbReference>
<dbReference type="AlphaFoldDB" id="A0A8J3PSL6"/>
<dbReference type="InterPro" id="IPR041413">
    <property type="entry name" value="MLTR_LBD"/>
</dbReference>
<dbReference type="Gene3D" id="1.10.260.40">
    <property type="entry name" value="lambda repressor-like DNA-binding domains"/>
    <property type="match status" value="1"/>
</dbReference>
<proteinExistence type="predicted"/>
<keyword evidence="3" id="KW-1185">Reference proteome</keyword>
<evidence type="ECO:0000313" key="3">
    <source>
        <dbReference type="Proteomes" id="UP000630097"/>
    </source>
</evidence>
<dbReference type="EMBL" id="BONV01000009">
    <property type="protein sequence ID" value="GIG79594.1"/>
    <property type="molecule type" value="Genomic_DNA"/>
</dbReference>
<gene>
    <name evidence="2" type="ORF">Pka01_27210</name>
</gene>
<feature type="domain" description="MmyB-like transcription regulator ligand binding" evidence="1">
    <location>
        <begin position="63"/>
        <end position="226"/>
    </location>
</feature>
<name>A0A8J3PSL6_9ACTN</name>
<dbReference type="GO" id="GO:0003677">
    <property type="term" value="F:DNA binding"/>
    <property type="evidence" value="ECO:0007669"/>
    <property type="project" value="InterPro"/>
</dbReference>
<evidence type="ECO:0000259" key="1">
    <source>
        <dbReference type="Pfam" id="PF17765"/>
    </source>
</evidence>
<dbReference type="PANTHER" id="PTHR35010:SF2">
    <property type="entry name" value="BLL4672 PROTEIN"/>
    <property type="match status" value="1"/>
</dbReference>
<evidence type="ECO:0000313" key="2">
    <source>
        <dbReference type="EMBL" id="GIG79594.1"/>
    </source>
</evidence>
<dbReference type="Pfam" id="PF17765">
    <property type="entry name" value="MLTR_LBD"/>
    <property type="match status" value="1"/>
</dbReference>
<dbReference type="InterPro" id="IPR010982">
    <property type="entry name" value="Lambda_DNA-bd_dom_sf"/>
</dbReference>
<comment type="caution">
    <text evidence="2">The sequence shown here is derived from an EMBL/GenBank/DDBJ whole genome shotgun (WGS) entry which is preliminary data.</text>
</comment>
<sequence length="235" mass="26389">MLAGVSIDYYTRLEQGRQRHPSDQVLSALACVLQLDSEATEHLHHLAHPLTRKRGSVRGVEQVDSTTLRLMDSWDHAPARVVNHRLDVLAQNPLNVALYEGLGYSDNLIRLTFLDPAAREFYPDWEQEACDKVAHLHAALGAYRDDPALSELVKELSLASEDFRQKWARYDVGCWACSHRTRRFHHRAVGAMTLRFQAFAVNHVAGQQLIVSQAEPGSPSENAVVKLAALNVSHR</sequence>
<organism evidence="2 3">
    <name type="scientific">Planotetraspora kaengkrachanensis</name>
    <dbReference type="NCBI Taxonomy" id="575193"/>
    <lineage>
        <taxon>Bacteria</taxon>
        <taxon>Bacillati</taxon>
        <taxon>Actinomycetota</taxon>
        <taxon>Actinomycetes</taxon>
        <taxon>Streptosporangiales</taxon>
        <taxon>Streptosporangiaceae</taxon>
        <taxon>Planotetraspora</taxon>
    </lineage>
</organism>
<reference evidence="2 3" key="1">
    <citation type="submission" date="2021-01" db="EMBL/GenBank/DDBJ databases">
        <title>Whole genome shotgun sequence of Planotetraspora kaengkrachanensis NBRC 104272.</title>
        <authorList>
            <person name="Komaki H."/>
            <person name="Tamura T."/>
        </authorList>
    </citation>
    <scope>NUCLEOTIDE SEQUENCE [LARGE SCALE GENOMIC DNA]</scope>
    <source>
        <strain evidence="2 3">NBRC 104272</strain>
    </source>
</reference>